<proteinExistence type="predicted"/>
<sequence length="701" mass="78899">MESTGAGRPRPSALPQHPKGGDTEHGRRDRRREKPQLSCNFCRSRKGVGITCTYNTILSTQGTAPISVSERIQQLDRLLRKLVEEQAKQQPQPSEDPSLTVPAAVGSSSSAQSACQLTPNSLPQNPPRITKPNDDATSRSPVKEPGSTPENAGSPVPAESGTIRRHVHGTSYVGNEHWAAILDSISELRDQYEEEAAAMVLSSPAEPAEERPSDSARPRLLYEPVYATKADIIATIPPRASVDRMIARYFHAEGVIPEIIHRGQFLIEYEKFWQQPLATPILWIGLLFSVMCLSTQYQQLIEELPNPVLAAQESLFRQQTVFCLILGQYTKGGDYALVTMINYLNSEQEFISKDKATDLWLLQGMIVQIALSLGYHRDARNFPAISPFDGEMRRRVWAVVLQMDLRLSSQVGLPRLVKAEEHDTAEPRNLLDSDFDEGTAELPRSRSEDEPTPILYTLARIRIDKVNRLISDLVSNVQEYAYSKTMELDAKLREAEESMPPLFQWRPLSQSLMVQPQVAMHRVLLQLAIQRQTVWLHRKYLRPAYAETCYHYSRKACVRAAKKILEFQQTIHDETGRGGLLYPVRWIFLSARLHAVYLLAITVLCYYLQRSKKQPDASIGNDDGDSAIVRLLRSSYSIWPRSEAMDDDADKAIAYLGHFLGVGGHQNVVAAPGDWDQDATLSLSDMLSDDMLLEFDWNTYS</sequence>
<feature type="transmembrane region" description="Helical" evidence="4">
    <location>
        <begin position="586"/>
        <end position="608"/>
    </location>
</feature>
<evidence type="ECO:0000259" key="5">
    <source>
        <dbReference type="SMART" id="SM00906"/>
    </source>
</evidence>
<dbReference type="OrthoDB" id="5431381at2759"/>
<dbReference type="SMART" id="SM00906">
    <property type="entry name" value="Fungal_trans"/>
    <property type="match status" value="1"/>
</dbReference>
<dbReference type="Proteomes" id="UP000315783">
    <property type="component" value="Unassembled WGS sequence"/>
</dbReference>
<evidence type="ECO:0000256" key="3">
    <source>
        <dbReference type="SAM" id="MobiDB-lite"/>
    </source>
</evidence>
<evidence type="ECO:0000313" key="7">
    <source>
        <dbReference type="Proteomes" id="UP000315783"/>
    </source>
</evidence>
<organism evidence="6 7">
    <name type="scientific">Cordyceps javanica</name>
    <dbReference type="NCBI Taxonomy" id="43265"/>
    <lineage>
        <taxon>Eukaryota</taxon>
        <taxon>Fungi</taxon>
        <taxon>Dikarya</taxon>
        <taxon>Ascomycota</taxon>
        <taxon>Pezizomycotina</taxon>
        <taxon>Sordariomycetes</taxon>
        <taxon>Hypocreomycetidae</taxon>
        <taxon>Hypocreales</taxon>
        <taxon>Cordycipitaceae</taxon>
        <taxon>Cordyceps</taxon>
    </lineage>
</organism>
<evidence type="ECO:0000256" key="2">
    <source>
        <dbReference type="ARBA" id="ARBA00023242"/>
    </source>
</evidence>
<keyword evidence="4" id="KW-0812">Transmembrane</keyword>
<keyword evidence="4" id="KW-1133">Transmembrane helix</keyword>
<evidence type="ECO:0000256" key="4">
    <source>
        <dbReference type="SAM" id="Phobius"/>
    </source>
</evidence>
<dbReference type="GO" id="GO:0008270">
    <property type="term" value="F:zinc ion binding"/>
    <property type="evidence" value="ECO:0007669"/>
    <property type="project" value="InterPro"/>
</dbReference>
<name>A0A545UR16_9HYPO</name>
<dbReference type="PANTHER" id="PTHR31001">
    <property type="entry name" value="UNCHARACTERIZED TRANSCRIPTIONAL REGULATORY PROTEIN"/>
    <property type="match status" value="1"/>
</dbReference>
<comment type="subcellular location">
    <subcellularLocation>
        <location evidence="1">Nucleus</location>
    </subcellularLocation>
</comment>
<dbReference type="EMBL" id="SPUK01000017">
    <property type="protein sequence ID" value="TQV91898.1"/>
    <property type="molecule type" value="Genomic_DNA"/>
</dbReference>
<feature type="domain" description="Xylanolytic transcriptional activator regulatory" evidence="5">
    <location>
        <begin position="359"/>
        <end position="433"/>
    </location>
</feature>
<dbReference type="STRING" id="43265.A0A545UR16"/>
<comment type="caution">
    <text evidence="6">The sequence shown here is derived from an EMBL/GenBank/DDBJ whole genome shotgun (WGS) entry which is preliminary data.</text>
</comment>
<dbReference type="InterPro" id="IPR007219">
    <property type="entry name" value="XnlR_reg_dom"/>
</dbReference>
<feature type="region of interest" description="Disordered" evidence="3">
    <location>
        <begin position="427"/>
        <end position="449"/>
    </location>
</feature>
<dbReference type="GO" id="GO:0003677">
    <property type="term" value="F:DNA binding"/>
    <property type="evidence" value="ECO:0007669"/>
    <property type="project" value="InterPro"/>
</dbReference>
<keyword evidence="7" id="KW-1185">Reference proteome</keyword>
<reference evidence="6 7" key="1">
    <citation type="journal article" date="2019" name="Appl. Microbiol. Biotechnol.">
        <title>Genome sequence of Isaria javanica and comparative genome analysis insights into family S53 peptidase evolution in fungal entomopathogens.</title>
        <authorList>
            <person name="Lin R."/>
            <person name="Zhang X."/>
            <person name="Xin B."/>
            <person name="Zou M."/>
            <person name="Gao Y."/>
            <person name="Qin F."/>
            <person name="Hu Q."/>
            <person name="Xie B."/>
            <person name="Cheng X."/>
        </authorList>
    </citation>
    <scope>NUCLEOTIDE SEQUENCE [LARGE SCALE GENOMIC DNA]</scope>
    <source>
        <strain evidence="6 7">IJ1G</strain>
    </source>
</reference>
<keyword evidence="4" id="KW-0472">Membrane</keyword>
<feature type="compositionally biased region" description="Low complexity" evidence="3">
    <location>
        <begin position="103"/>
        <end position="114"/>
    </location>
</feature>
<dbReference type="GO" id="GO:0006351">
    <property type="term" value="P:DNA-templated transcription"/>
    <property type="evidence" value="ECO:0007669"/>
    <property type="project" value="InterPro"/>
</dbReference>
<feature type="compositionally biased region" description="Polar residues" evidence="3">
    <location>
        <begin position="88"/>
        <end position="97"/>
    </location>
</feature>
<dbReference type="InterPro" id="IPR050613">
    <property type="entry name" value="Sec_Metabolite_Reg"/>
</dbReference>
<keyword evidence="2" id="KW-0539">Nucleus</keyword>
<evidence type="ECO:0000313" key="6">
    <source>
        <dbReference type="EMBL" id="TQV91898.1"/>
    </source>
</evidence>
<dbReference type="CDD" id="cd12148">
    <property type="entry name" value="fungal_TF_MHR"/>
    <property type="match status" value="1"/>
</dbReference>
<dbReference type="PANTHER" id="PTHR31001:SF74">
    <property type="entry name" value="ZN(II)2CYS6 TRANSCRIPTION FACTOR (EUROFUNG)"/>
    <property type="match status" value="1"/>
</dbReference>
<feature type="compositionally biased region" description="Basic and acidic residues" evidence="3">
    <location>
        <begin position="19"/>
        <end position="35"/>
    </location>
</feature>
<dbReference type="GO" id="GO:0005634">
    <property type="term" value="C:nucleus"/>
    <property type="evidence" value="ECO:0007669"/>
    <property type="project" value="UniProtKB-SubCell"/>
</dbReference>
<feature type="region of interest" description="Disordered" evidence="3">
    <location>
        <begin position="85"/>
        <end position="163"/>
    </location>
</feature>
<protein>
    <submittedName>
        <fullName evidence="6">Fungal specific transcription factor domain-containing protein</fullName>
    </submittedName>
</protein>
<dbReference type="Pfam" id="PF04082">
    <property type="entry name" value="Fungal_trans"/>
    <property type="match status" value="1"/>
</dbReference>
<feature type="region of interest" description="Disordered" evidence="3">
    <location>
        <begin position="1"/>
        <end position="36"/>
    </location>
</feature>
<accession>A0A545UR16</accession>
<gene>
    <name evidence="6" type="ORF">IF1G_09483</name>
</gene>
<dbReference type="AlphaFoldDB" id="A0A545UR16"/>
<evidence type="ECO:0000256" key="1">
    <source>
        <dbReference type="ARBA" id="ARBA00004123"/>
    </source>
</evidence>